<reference evidence="11" key="1">
    <citation type="submission" date="2018-07" db="EMBL/GenBank/DDBJ databases">
        <authorList>
            <person name="Quirk P.G."/>
            <person name="Krulwich T.A."/>
        </authorList>
    </citation>
    <scope>NUCLEOTIDE SEQUENCE</scope>
</reference>
<dbReference type="Gene3D" id="1.10.630.10">
    <property type="entry name" value="Cytochrome P450"/>
    <property type="match status" value="1"/>
</dbReference>
<dbReference type="AlphaFoldDB" id="A0A336MQX2"/>
<dbReference type="GO" id="GO:0016705">
    <property type="term" value="F:oxidoreductase activity, acting on paired donors, with incorporation or reduction of molecular oxygen"/>
    <property type="evidence" value="ECO:0007669"/>
    <property type="project" value="InterPro"/>
</dbReference>
<keyword evidence="10" id="KW-1133">Transmembrane helix</keyword>
<dbReference type="OMA" id="SPCRIWL"/>
<accession>A0A336MQX2</accession>
<evidence type="ECO:0000256" key="5">
    <source>
        <dbReference type="ARBA" id="ARBA00023002"/>
    </source>
</evidence>
<comment type="cofactor">
    <cofactor evidence="1 8">
        <name>heme</name>
        <dbReference type="ChEBI" id="CHEBI:30413"/>
    </cofactor>
</comment>
<keyword evidence="3 8" id="KW-0349">Heme</keyword>
<evidence type="ECO:0000313" key="11">
    <source>
        <dbReference type="EMBL" id="SSX32822.1"/>
    </source>
</evidence>
<dbReference type="SUPFAM" id="SSF48264">
    <property type="entry name" value="Cytochrome P450"/>
    <property type="match status" value="1"/>
</dbReference>
<dbReference type="InterPro" id="IPR002401">
    <property type="entry name" value="Cyt_P450_E_grp-I"/>
</dbReference>
<gene>
    <name evidence="11" type="primary">CSON005478</name>
</gene>
<keyword evidence="7 9" id="KW-0503">Monooxygenase</keyword>
<name>A0A336MQX2_CULSO</name>
<dbReference type="PRINTS" id="PR00463">
    <property type="entry name" value="EP450I"/>
</dbReference>
<dbReference type="GO" id="GO:0004497">
    <property type="term" value="F:monooxygenase activity"/>
    <property type="evidence" value="ECO:0007669"/>
    <property type="project" value="UniProtKB-KW"/>
</dbReference>
<evidence type="ECO:0000256" key="2">
    <source>
        <dbReference type="ARBA" id="ARBA00010617"/>
    </source>
</evidence>
<dbReference type="VEuPathDB" id="VectorBase:CSON005478"/>
<feature type="transmembrane region" description="Helical" evidence="10">
    <location>
        <begin position="6"/>
        <end position="23"/>
    </location>
</feature>
<protein>
    <submittedName>
        <fullName evidence="11">CSON005478 protein</fullName>
    </submittedName>
</protein>
<keyword evidence="4 8" id="KW-0479">Metal-binding</keyword>
<evidence type="ECO:0000256" key="7">
    <source>
        <dbReference type="ARBA" id="ARBA00023033"/>
    </source>
</evidence>
<evidence type="ECO:0000256" key="9">
    <source>
        <dbReference type="RuleBase" id="RU000461"/>
    </source>
</evidence>
<dbReference type="InterPro" id="IPR001128">
    <property type="entry name" value="Cyt_P450"/>
</dbReference>
<evidence type="ECO:0000256" key="8">
    <source>
        <dbReference type="PIRSR" id="PIRSR602401-1"/>
    </source>
</evidence>
<dbReference type="PRINTS" id="PR00385">
    <property type="entry name" value="P450"/>
</dbReference>
<dbReference type="InterPro" id="IPR017972">
    <property type="entry name" value="Cyt_P450_CS"/>
</dbReference>
<comment type="similarity">
    <text evidence="2 9">Belongs to the cytochrome P450 family.</text>
</comment>
<evidence type="ECO:0000256" key="1">
    <source>
        <dbReference type="ARBA" id="ARBA00001971"/>
    </source>
</evidence>
<evidence type="ECO:0000256" key="10">
    <source>
        <dbReference type="SAM" id="Phobius"/>
    </source>
</evidence>
<dbReference type="EMBL" id="UFQT01002160">
    <property type="protein sequence ID" value="SSX32822.1"/>
    <property type="molecule type" value="Genomic_DNA"/>
</dbReference>
<dbReference type="PANTHER" id="PTHR24291:SF50">
    <property type="entry name" value="BIFUNCTIONAL ALBAFLAVENONE MONOOXYGENASE_TERPENE SYNTHASE"/>
    <property type="match status" value="1"/>
</dbReference>
<evidence type="ECO:0000256" key="4">
    <source>
        <dbReference type="ARBA" id="ARBA00022723"/>
    </source>
</evidence>
<dbReference type="GO" id="GO:0005506">
    <property type="term" value="F:iron ion binding"/>
    <property type="evidence" value="ECO:0007669"/>
    <property type="project" value="InterPro"/>
</dbReference>
<organism evidence="11">
    <name type="scientific">Culicoides sonorensis</name>
    <name type="common">Biting midge</name>
    <dbReference type="NCBI Taxonomy" id="179676"/>
    <lineage>
        <taxon>Eukaryota</taxon>
        <taxon>Metazoa</taxon>
        <taxon>Ecdysozoa</taxon>
        <taxon>Arthropoda</taxon>
        <taxon>Hexapoda</taxon>
        <taxon>Insecta</taxon>
        <taxon>Pterygota</taxon>
        <taxon>Neoptera</taxon>
        <taxon>Endopterygota</taxon>
        <taxon>Diptera</taxon>
        <taxon>Nematocera</taxon>
        <taxon>Chironomoidea</taxon>
        <taxon>Ceratopogonidae</taxon>
        <taxon>Ceratopogoninae</taxon>
        <taxon>Culicoides</taxon>
        <taxon>Monoculicoides</taxon>
    </lineage>
</organism>
<sequence>MLFFYLLGIIIFLFLVFVEYRRLMFNKKFKHIFGVKEIPIIGNPFMFLTKLLSDYEEGLRQVCPKPICRGTFAGIHVFTFYDPDISKQILLSSNFTNRPYFFKFGELKYGLLTSNHENWSKVRKVMNPSFNQVSINCNTPIFHKYIDLISDELGKHVNKDEFDITPLLLKFIIPQLIETQFDFDDYKADEEDIDILPVFSETMTFRGVNPFYYLDLIFRFTNLYKLSKKWHQHSENLLKPIIERKKTDLLDGSSNNKGNRRFYIYDMLKSDLPDEAVMDNSKLIVPSGFESTVVAIGHALLMLAMHPEVDQKLYAEIQEFYQDGVELDSKLIKNMPYLDMVFKEVLRLFPSVPGTARSTIKDTFIEGIGVIPKGTVVVFSSLSLHRDVNIWGENAHKFNPENFTPEKIAKRHPYSYLPFSAGPRNCIGMHYANLNLKLFLVKILSKYRFSTSLNYEDLSLKFQLIIKLNCPYLLQVHKR</sequence>
<dbReference type="InterPro" id="IPR050196">
    <property type="entry name" value="Cytochrome_P450_Monoox"/>
</dbReference>
<dbReference type="InterPro" id="IPR036396">
    <property type="entry name" value="Cyt_P450_sf"/>
</dbReference>
<keyword evidence="5 9" id="KW-0560">Oxidoreductase</keyword>
<feature type="binding site" description="axial binding residue" evidence="8">
    <location>
        <position position="426"/>
    </location>
    <ligand>
        <name>heme</name>
        <dbReference type="ChEBI" id="CHEBI:30413"/>
    </ligand>
    <ligandPart>
        <name>Fe</name>
        <dbReference type="ChEBI" id="CHEBI:18248"/>
    </ligandPart>
</feature>
<proteinExistence type="inferred from homology"/>
<keyword evidence="6 8" id="KW-0408">Iron</keyword>
<keyword evidence="10" id="KW-0472">Membrane</keyword>
<keyword evidence="10" id="KW-0812">Transmembrane</keyword>
<dbReference type="GO" id="GO:0020037">
    <property type="term" value="F:heme binding"/>
    <property type="evidence" value="ECO:0007669"/>
    <property type="project" value="InterPro"/>
</dbReference>
<dbReference type="PANTHER" id="PTHR24291">
    <property type="entry name" value="CYTOCHROME P450 FAMILY 4"/>
    <property type="match status" value="1"/>
</dbReference>
<evidence type="ECO:0000256" key="3">
    <source>
        <dbReference type="ARBA" id="ARBA00022617"/>
    </source>
</evidence>
<dbReference type="Pfam" id="PF00067">
    <property type="entry name" value="p450"/>
    <property type="match status" value="1"/>
</dbReference>
<dbReference type="PROSITE" id="PS00086">
    <property type="entry name" value="CYTOCHROME_P450"/>
    <property type="match status" value="1"/>
</dbReference>
<evidence type="ECO:0000256" key="6">
    <source>
        <dbReference type="ARBA" id="ARBA00023004"/>
    </source>
</evidence>